<protein>
    <recommendedName>
        <fullName evidence="1">DUF6843 domain-containing protein</fullName>
    </recommendedName>
</protein>
<evidence type="ECO:0000313" key="2">
    <source>
        <dbReference type="EMBL" id="QDH20382.1"/>
    </source>
</evidence>
<evidence type="ECO:0000313" key="3">
    <source>
        <dbReference type="Proteomes" id="UP000316968"/>
    </source>
</evidence>
<keyword evidence="3" id="KW-1185">Reference proteome</keyword>
<accession>A0A4Y6URT3</accession>
<name>A0A4Y6URT3_SACBS</name>
<dbReference type="RefSeq" id="WP_141446847.1">
    <property type="nucleotide sequence ID" value="NZ_CP041217.1"/>
</dbReference>
<reference evidence="2 3" key="1">
    <citation type="submission" date="2019-06" db="EMBL/GenBank/DDBJ databases">
        <title>Saccharibacillus brassicae sp. nov., an endophytic bacterium isolated from Chinese cabbage seeds (Brassica pekinensis).</title>
        <authorList>
            <person name="Jiang L."/>
            <person name="Lee J."/>
            <person name="Kim S.W."/>
        </authorList>
    </citation>
    <scope>NUCLEOTIDE SEQUENCE [LARGE SCALE GENOMIC DNA]</scope>
    <source>
        <strain evidence="3">KCTC 43072 / ATSA2</strain>
    </source>
</reference>
<dbReference type="AlphaFoldDB" id="A0A4Y6URT3"/>
<evidence type="ECO:0000259" key="1">
    <source>
        <dbReference type="Pfam" id="PF20862"/>
    </source>
</evidence>
<organism evidence="2 3">
    <name type="scientific">Saccharibacillus brassicae</name>
    <dbReference type="NCBI Taxonomy" id="2583377"/>
    <lineage>
        <taxon>Bacteria</taxon>
        <taxon>Bacillati</taxon>
        <taxon>Bacillota</taxon>
        <taxon>Bacilli</taxon>
        <taxon>Bacillales</taxon>
        <taxon>Paenibacillaceae</taxon>
        <taxon>Saccharibacillus</taxon>
    </lineage>
</organism>
<dbReference type="Proteomes" id="UP000316968">
    <property type="component" value="Chromosome"/>
</dbReference>
<dbReference type="KEGG" id="saca:FFV09_05625"/>
<dbReference type="EMBL" id="CP041217">
    <property type="protein sequence ID" value="QDH20382.1"/>
    <property type="molecule type" value="Genomic_DNA"/>
</dbReference>
<feature type="domain" description="DUF6843" evidence="1">
    <location>
        <begin position="26"/>
        <end position="115"/>
    </location>
</feature>
<dbReference type="OrthoDB" id="68404at2"/>
<proteinExistence type="predicted"/>
<dbReference type="PROSITE" id="PS51257">
    <property type="entry name" value="PROKAR_LIPOPROTEIN"/>
    <property type="match status" value="1"/>
</dbReference>
<gene>
    <name evidence="2" type="ORF">FFV09_05625</name>
</gene>
<dbReference type="Pfam" id="PF20862">
    <property type="entry name" value="DUF6843"/>
    <property type="match status" value="1"/>
</dbReference>
<dbReference type="InterPro" id="IPR049293">
    <property type="entry name" value="DUF6843"/>
</dbReference>
<sequence>MKKIAIIWIGLLLVLTVGCSERRPASVYLIPEGYEGWVLIDFDQAGAPEIPLEDGKGIFKIGSDGTLDTSTPEPARGKAEDEYYWVDGQGNRSAIEDITEVIQDPSIGTRSNGKGAEGHPLPGKKLVEQFFVGSLERMEHYPNPALAPS</sequence>